<dbReference type="Gene3D" id="3.40.630.30">
    <property type="match status" value="1"/>
</dbReference>
<name>A0A2T0M849_9FLAO</name>
<evidence type="ECO:0000259" key="1">
    <source>
        <dbReference type="PROSITE" id="PS51186"/>
    </source>
</evidence>
<dbReference type="AlphaFoldDB" id="A0A2T0M849"/>
<dbReference type="SUPFAM" id="SSF55729">
    <property type="entry name" value="Acyl-CoA N-acyltransferases (Nat)"/>
    <property type="match status" value="1"/>
</dbReference>
<dbReference type="RefSeq" id="WP_106145035.1">
    <property type="nucleotide sequence ID" value="NZ_PVYX01000002.1"/>
</dbReference>
<sequence>MKPFKVLNSDRTAIRRLELRDREKLVELLCNKAVTRHMTFPEEILTEKGVSDLLETTIGLYESEKPLLSYAVTQDQNNEFIGVSGFTLLENEEVEIFCAFLPEYWGKGFATEVLKKLSDYILESGNCEAVVAPIARANKASTRAAEKAGFINLGLLQHPAYDDLVFMFKKTKSGQKDEHHP</sequence>
<keyword evidence="3" id="KW-1185">Reference proteome</keyword>
<dbReference type="Pfam" id="PF13302">
    <property type="entry name" value="Acetyltransf_3"/>
    <property type="match status" value="1"/>
</dbReference>
<reference evidence="2 3" key="1">
    <citation type="submission" date="2018-03" db="EMBL/GenBank/DDBJ databases">
        <title>Genomic Encyclopedia of Archaeal and Bacterial Type Strains, Phase II (KMG-II): from individual species to whole genera.</title>
        <authorList>
            <person name="Goeker M."/>
        </authorList>
    </citation>
    <scope>NUCLEOTIDE SEQUENCE [LARGE SCALE GENOMIC DNA]</scope>
    <source>
        <strain evidence="2 3">DSM 25027</strain>
    </source>
</reference>
<evidence type="ECO:0000313" key="2">
    <source>
        <dbReference type="EMBL" id="PRX53681.1"/>
    </source>
</evidence>
<dbReference type="InterPro" id="IPR016181">
    <property type="entry name" value="Acyl_CoA_acyltransferase"/>
</dbReference>
<proteinExistence type="predicted"/>
<protein>
    <submittedName>
        <fullName evidence="2">RimJ/RimL family protein N-acetyltransferase</fullName>
    </submittedName>
</protein>
<organism evidence="2 3">
    <name type="scientific">Flagellimonas meridianipacifica</name>
    <dbReference type="NCBI Taxonomy" id="1080225"/>
    <lineage>
        <taxon>Bacteria</taxon>
        <taxon>Pseudomonadati</taxon>
        <taxon>Bacteroidota</taxon>
        <taxon>Flavobacteriia</taxon>
        <taxon>Flavobacteriales</taxon>
        <taxon>Flavobacteriaceae</taxon>
        <taxon>Flagellimonas</taxon>
    </lineage>
</organism>
<comment type="caution">
    <text evidence="2">The sequence shown here is derived from an EMBL/GenBank/DDBJ whole genome shotgun (WGS) entry which is preliminary data.</text>
</comment>
<dbReference type="PANTHER" id="PTHR43792">
    <property type="entry name" value="GNAT FAMILY, PUTATIVE (AFU_ORTHOLOGUE AFUA_3G00765)-RELATED-RELATED"/>
    <property type="match status" value="1"/>
</dbReference>
<dbReference type="PROSITE" id="PS51186">
    <property type="entry name" value="GNAT"/>
    <property type="match status" value="1"/>
</dbReference>
<gene>
    <name evidence="2" type="ORF">CLV81_2068</name>
</gene>
<dbReference type="InterPro" id="IPR000182">
    <property type="entry name" value="GNAT_dom"/>
</dbReference>
<dbReference type="Proteomes" id="UP000237640">
    <property type="component" value="Unassembled WGS sequence"/>
</dbReference>
<dbReference type="EMBL" id="PVYX01000002">
    <property type="protein sequence ID" value="PRX53681.1"/>
    <property type="molecule type" value="Genomic_DNA"/>
</dbReference>
<evidence type="ECO:0000313" key="3">
    <source>
        <dbReference type="Proteomes" id="UP000237640"/>
    </source>
</evidence>
<keyword evidence="2" id="KW-0808">Transferase</keyword>
<dbReference type="OrthoDB" id="9788916at2"/>
<accession>A0A2T0M849</accession>
<feature type="domain" description="N-acetyltransferase" evidence="1">
    <location>
        <begin position="12"/>
        <end position="172"/>
    </location>
</feature>
<dbReference type="GO" id="GO:0016747">
    <property type="term" value="F:acyltransferase activity, transferring groups other than amino-acyl groups"/>
    <property type="evidence" value="ECO:0007669"/>
    <property type="project" value="InterPro"/>
</dbReference>
<dbReference type="InterPro" id="IPR051531">
    <property type="entry name" value="N-acetyltransferase"/>
</dbReference>